<feature type="transmembrane region" description="Helical" evidence="5">
    <location>
        <begin position="157"/>
        <end position="178"/>
    </location>
</feature>
<keyword evidence="5" id="KW-1003">Cell membrane</keyword>
<evidence type="ECO:0000256" key="2">
    <source>
        <dbReference type="ARBA" id="ARBA00022692"/>
    </source>
</evidence>
<keyword evidence="3 5" id="KW-1133">Transmembrane helix</keyword>
<keyword evidence="2 5" id="KW-0812">Transmembrane</keyword>
<dbReference type="InterPro" id="IPR000412">
    <property type="entry name" value="ABC_2_transport"/>
</dbReference>
<name>A0ABT9V3E1_9BACL</name>
<gene>
    <name evidence="7" type="ORF">J2S07_001770</name>
</gene>
<comment type="similarity">
    <text evidence="5">Belongs to the ABC-2 integral membrane protein family.</text>
</comment>
<evidence type="ECO:0000256" key="3">
    <source>
        <dbReference type="ARBA" id="ARBA00022989"/>
    </source>
</evidence>
<dbReference type="EMBL" id="JAUSTU010000007">
    <property type="protein sequence ID" value="MDQ0155465.1"/>
    <property type="molecule type" value="Genomic_DNA"/>
</dbReference>
<dbReference type="InterPro" id="IPR013525">
    <property type="entry name" value="ABC2_TM"/>
</dbReference>
<feature type="transmembrane region" description="Helical" evidence="5">
    <location>
        <begin position="128"/>
        <end position="150"/>
    </location>
</feature>
<keyword evidence="5" id="KW-0813">Transport</keyword>
<dbReference type="PIRSF" id="PIRSF006648">
    <property type="entry name" value="DrrB"/>
    <property type="match status" value="1"/>
</dbReference>
<feature type="domain" description="ABC transmembrane type-2" evidence="6">
    <location>
        <begin position="19"/>
        <end position="239"/>
    </location>
</feature>
<evidence type="ECO:0000259" key="6">
    <source>
        <dbReference type="PROSITE" id="PS51012"/>
    </source>
</evidence>
<dbReference type="PROSITE" id="PS51012">
    <property type="entry name" value="ABC_TM2"/>
    <property type="match status" value="1"/>
</dbReference>
<accession>A0ABT9V3E1</accession>
<dbReference type="PANTHER" id="PTHR43027">
    <property type="entry name" value="DOXORUBICIN RESISTANCE ABC TRANSPORTER PERMEASE PROTEIN DRRC-RELATED"/>
    <property type="match status" value="1"/>
</dbReference>
<feature type="transmembrane region" description="Helical" evidence="5">
    <location>
        <begin position="94"/>
        <end position="122"/>
    </location>
</feature>
<feature type="transmembrane region" description="Helical" evidence="5">
    <location>
        <begin position="51"/>
        <end position="73"/>
    </location>
</feature>
<dbReference type="PANTHER" id="PTHR43027:SF1">
    <property type="entry name" value="DOXORUBICIN RESISTANCE ABC TRANSPORTER PERMEASE PROTEIN DRRC-RELATED"/>
    <property type="match status" value="1"/>
</dbReference>
<dbReference type="InterPro" id="IPR047817">
    <property type="entry name" value="ABC2_TM_bact-type"/>
</dbReference>
<keyword evidence="4 5" id="KW-0472">Membrane</keyword>
<reference evidence="7 8" key="1">
    <citation type="submission" date="2023-07" db="EMBL/GenBank/DDBJ databases">
        <title>Genomic Encyclopedia of Type Strains, Phase IV (KMG-IV): sequencing the most valuable type-strain genomes for metagenomic binning, comparative biology and taxonomic classification.</title>
        <authorList>
            <person name="Goeker M."/>
        </authorList>
    </citation>
    <scope>NUCLEOTIDE SEQUENCE [LARGE SCALE GENOMIC DNA]</scope>
    <source>
        <strain evidence="7 8">DSM 23948</strain>
    </source>
</reference>
<evidence type="ECO:0000256" key="1">
    <source>
        <dbReference type="ARBA" id="ARBA00004141"/>
    </source>
</evidence>
<dbReference type="Pfam" id="PF01061">
    <property type="entry name" value="ABC2_membrane"/>
    <property type="match status" value="1"/>
</dbReference>
<dbReference type="PRINTS" id="PR00164">
    <property type="entry name" value="ABC2TRNSPORT"/>
</dbReference>
<comment type="subcellular location">
    <subcellularLocation>
        <location evidence="5">Cell membrane</location>
        <topology evidence="5">Multi-pass membrane protein</topology>
    </subcellularLocation>
    <subcellularLocation>
        <location evidence="1">Membrane</location>
        <topology evidence="1">Multi-pass membrane protein</topology>
    </subcellularLocation>
</comment>
<sequence length="243" mass="26536">MRILLFANRTTKEIVRDPMSIFFGLGFPLVLMFLLSAINKSIPVDLFDIGQLTPGIAVFGLSFMGLFAAQVISKDRGNSFLTRLFTTPMTSQDFIIGYSFPLVVMAIAQGIVCYITAMFLGLSISTSMIIAISLLILPGLIFVSLGLICGSLLSEKAATGLCGALLTNLAAWLSGIWFDLDLVGGVFKDIAYLLPFVHAVDMGRAALNGQYSDIFPHIWWVFSYAIILSLLAIVIFRKKMKAD</sequence>
<dbReference type="RefSeq" id="WP_370872807.1">
    <property type="nucleotide sequence ID" value="NZ_JAUSTU010000007.1"/>
</dbReference>
<proteinExistence type="inferred from homology"/>
<evidence type="ECO:0000256" key="4">
    <source>
        <dbReference type="ARBA" id="ARBA00023136"/>
    </source>
</evidence>
<evidence type="ECO:0000313" key="7">
    <source>
        <dbReference type="EMBL" id="MDQ0155465.1"/>
    </source>
</evidence>
<keyword evidence="8" id="KW-1185">Reference proteome</keyword>
<dbReference type="Proteomes" id="UP001231362">
    <property type="component" value="Unassembled WGS sequence"/>
</dbReference>
<feature type="transmembrane region" description="Helical" evidence="5">
    <location>
        <begin position="217"/>
        <end position="236"/>
    </location>
</feature>
<organism evidence="7 8">
    <name type="scientific">Anoxybacillus andreesenii</name>
    <dbReference type="NCBI Taxonomy" id="1325932"/>
    <lineage>
        <taxon>Bacteria</taxon>
        <taxon>Bacillati</taxon>
        <taxon>Bacillota</taxon>
        <taxon>Bacilli</taxon>
        <taxon>Bacillales</taxon>
        <taxon>Anoxybacillaceae</taxon>
        <taxon>Anoxybacillus</taxon>
    </lineage>
</organism>
<comment type="caution">
    <text evidence="7">The sequence shown here is derived from an EMBL/GenBank/DDBJ whole genome shotgun (WGS) entry which is preliminary data.</text>
</comment>
<dbReference type="InterPro" id="IPR052902">
    <property type="entry name" value="ABC-2_transporter"/>
</dbReference>
<protein>
    <recommendedName>
        <fullName evidence="5">Transport permease protein</fullName>
    </recommendedName>
</protein>
<evidence type="ECO:0000256" key="5">
    <source>
        <dbReference type="RuleBase" id="RU361157"/>
    </source>
</evidence>
<feature type="transmembrane region" description="Helical" evidence="5">
    <location>
        <begin position="21"/>
        <end position="39"/>
    </location>
</feature>
<evidence type="ECO:0000313" key="8">
    <source>
        <dbReference type="Proteomes" id="UP001231362"/>
    </source>
</evidence>